<keyword evidence="9" id="KW-0378">Hydrolase</keyword>
<dbReference type="RefSeq" id="WP_157566214.1">
    <property type="nucleotide sequence ID" value="NZ_WPIK01000007.1"/>
</dbReference>
<dbReference type="InterPro" id="IPR027417">
    <property type="entry name" value="P-loop_NTPase"/>
</dbReference>
<dbReference type="GO" id="GO:0051301">
    <property type="term" value="P:cell division"/>
    <property type="evidence" value="ECO:0007669"/>
    <property type="project" value="TreeGrafter"/>
</dbReference>
<dbReference type="InterPro" id="IPR038366">
    <property type="entry name" value="Znf_CppX_C4_sf"/>
</dbReference>
<dbReference type="HAMAP" id="MF_00175">
    <property type="entry name" value="ClpX"/>
    <property type="match status" value="1"/>
</dbReference>
<feature type="domain" description="ClpX-type ZB" evidence="8">
    <location>
        <begin position="1"/>
        <end position="51"/>
    </location>
</feature>
<dbReference type="GO" id="GO:0008233">
    <property type="term" value="F:peptidase activity"/>
    <property type="evidence" value="ECO:0007669"/>
    <property type="project" value="UniProtKB-KW"/>
</dbReference>
<dbReference type="GO" id="GO:0051082">
    <property type="term" value="F:unfolded protein binding"/>
    <property type="evidence" value="ECO:0007669"/>
    <property type="project" value="UniProtKB-UniRule"/>
</dbReference>
<dbReference type="InterPro" id="IPR019489">
    <property type="entry name" value="Clp_ATPase_C"/>
</dbReference>
<dbReference type="FunFam" id="1.10.8.60:FF:000002">
    <property type="entry name" value="ATP-dependent Clp protease ATP-binding subunit ClpX"/>
    <property type="match status" value="1"/>
</dbReference>
<feature type="binding site" evidence="6 7">
    <location>
        <position position="13"/>
    </location>
    <ligand>
        <name>Zn(2+)</name>
        <dbReference type="ChEBI" id="CHEBI:29105"/>
    </ligand>
</feature>
<dbReference type="Gene3D" id="6.20.220.10">
    <property type="entry name" value="ClpX chaperone, C4-type zinc finger domain"/>
    <property type="match status" value="1"/>
</dbReference>
<comment type="caution">
    <text evidence="9">The sequence shown here is derived from an EMBL/GenBank/DDBJ whole genome shotgun (WGS) entry which is preliminary data.</text>
</comment>
<evidence type="ECO:0000259" key="8">
    <source>
        <dbReference type="PROSITE" id="PS51902"/>
    </source>
</evidence>
<sequence length="414" mass="46289">MSKTTKDIKCSFCGAGKQDSLMLIAGLDAHICDKCVNQANDILAEELKLRKVKSPLQSSSTILKPAEIKAHLDQYVIGQDDAKKVLSVAVYNHYKRLNQKIGKDEVDIEKSNIILVGETGTGKTLLAKTIAKVLNVPFCICDATVLTEAGYVGEDVESILTRLLQAADYDVTLAERGIVYIDEVDKIARKSDNPSITRDVSGEGVQQALLKILEGTMVNVPPQGGRKHPDQKMITVNTSNILFICGGAFDGIEKKIANRMRTQTVGYKMKSEDQDIDLKNLYKYISPQDLKAFGLIPELIGRLPVLTYLTPLDRNAMLMILTEPKNSLIKQYNKLFEYEDVKLNFDREVLDYVVDKAMEFKLGARGLRSICEAIMIDAMFEIPSNQEHHKHLDITLDYAREKFEKSDLKKLKAA</sequence>
<dbReference type="InterPro" id="IPR003959">
    <property type="entry name" value="ATPase_AAA_core"/>
</dbReference>
<dbReference type="PANTHER" id="PTHR48102">
    <property type="entry name" value="ATP-DEPENDENT CLP PROTEASE ATP-BINDING SUBUNIT CLPX-LIKE, MITOCHONDRIAL-RELATED"/>
    <property type="match status" value="1"/>
</dbReference>
<dbReference type="PANTHER" id="PTHR48102:SF7">
    <property type="entry name" value="ATP-DEPENDENT CLP PROTEASE ATP-BINDING SUBUNIT CLPX-LIKE, MITOCHONDRIAL"/>
    <property type="match status" value="1"/>
</dbReference>
<comment type="caution">
    <text evidence="6">Lacks conserved residue(s) required for the propagation of feature annotation.</text>
</comment>
<dbReference type="Gene3D" id="1.10.8.60">
    <property type="match status" value="1"/>
</dbReference>
<comment type="subunit">
    <text evidence="6">Component of the ClpX-ClpP complex. Forms a hexameric ring that, in the presence of ATP, binds to fourteen ClpP subunits assembled into a disk-like structure with a central cavity, resembling the structure of eukaryotic proteasomes.</text>
</comment>
<dbReference type="InterPro" id="IPR059188">
    <property type="entry name" value="Znf_CLPX-like"/>
</dbReference>
<comment type="similarity">
    <text evidence="6 7">Belongs to the ClpX chaperone family.</text>
</comment>
<evidence type="ECO:0000256" key="3">
    <source>
        <dbReference type="ARBA" id="ARBA00022833"/>
    </source>
</evidence>
<evidence type="ECO:0000256" key="1">
    <source>
        <dbReference type="ARBA" id="ARBA00022723"/>
    </source>
</evidence>
<dbReference type="SMART" id="SM01086">
    <property type="entry name" value="ClpB_D2-small"/>
    <property type="match status" value="1"/>
</dbReference>
<dbReference type="FunFam" id="3.40.50.300:FF:000005">
    <property type="entry name" value="ATP-dependent Clp protease ATP-binding subunit ClpX"/>
    <property type="match status" value="1"/>
</dbReference>
<proteinExistence type="inferred from homology"/>
<evidence type="ECO:0000256" key="2">
    <source>
        <dbReference type="ARBA" id="ARBA00022741"/>
    </source>
</evidence>
<keyword evidence="10" id="KW-1185">Reference proteome</keyword>
<feature type="binding site" evidence="6 7">
    <location>
        <position position="10"/>
    </location>
    <ligand>
        <name>Zn(2+)</name>
        <dbReference type="ChEBI" id="CHEBI:29105"/>
    </ligand>
</feature>
<keyword evidence="9" id="KW-0645">Protease</keyword>
<dbReference type="AlphaFoldDB" id="A0A7K1SWJ6"/>
<keyword evidence="1 6" id="KW-0479">Metal-binding</keyword>
<keyword evidence="2 6" id="KW-0547">Nucleotide-binding</keyword>
<dbReference type="Gene3D" id="3.40.50.300">
    <property type="entry name" value="P-loop containing nucleotide triphosphate hydrolases"/>
    <property type="match status" value="1"/>
</dbReference>
<protein>
    <recommendedName>
        <fullName evidence="6">ATP-dependent Clp protease ATP-binding subunit ClpX</fullName>
    </recommendedName>
</protein>
<evidence type="ECO:0000313" key="10">
    <source>
        <dbReference type="Proteomes" id="UP000462014"/>
    </source>
</evidence>
<dbReference type="GO" id="GO:0140662">
    <property type="term" value="F:ATP-dependent protein folding chaperone"/>
    <property type="evidence" value="ECO:0007669"/>
    <property type="project" value="InterPro"/>
</dbReference>
<keyword evidence="4 6" id="KW-0067">ATP-binding</keyword>
<dbReference type="SMART" id="SM00994">
    <property type="entry name" value="zf-C4_ClpX"/>
    <property type="match status" value="1"/>
</dbReference>
<dbReference type="InterPro" id="IPR050052">
    <property type="entry name" value="ATP-dep_Clp_protease_ClpX"/>
</dbReference>
<dbReference type="InterPro" id="IPR046425">
    <property type="entry name" value="ClpX_bact"/>
</dbReference>
<evidence type="ECO:0000256" key="4">
    <source>
        <dbReference type="ARBA" id="ARBA00022840"/>
    </source>
</evidence>
<comment type="function">
    <text evidence="6">ATP-dependent specificity component of the Clp protease. It directs the protease to specific substrates. Can perform chaperone functions in the absence of ClpP.</text>
</comment>
<dbReference type="PROSITE" id="PS51902">
    <property type="entry name" value="CLPX_ZB"/>
    <property type="match status" value="1"/>
</dbReference>
<evidence type="ECO:0000256" key="7">
    <source>
        <dbReference type="PROSITE-ProRule" id="PRU01250"/>
    </source>
</evidence>
<dbReference type="NCBIfam" id="TIGR00382">
    <property type="entry name" value="clpX"/>
    <property type="match status" value="1"/>
</dbReference>
<dbReference type="GO" id="GO:0051603">
    <property type="term" value="P:proteolysis involved in protein catabolic process"/>
    <property type="evidence" value="ECO:0007669"/>
    <property type="project" value="TreeGrafter"/>
</dbReference>
<dbReference type="SUPFAM" id="SSF52540">
    <property type="entry name" value="P-loop containing nucleoside triphosphate hydrolases"/>
    <property type="match status" value="1"/>
</dbReference>
<dbReference type="InterPro" id="IPR010603">
    <property type="entry name" value="Znf_CppX_C4"/>
</dbReference>
<dbReference type="SMART" id="SM00382">
    <property type="entry name" value="AAA"/>
    <property type="match status" value="1"/>
</dbReference>
<dbReference type="Pfam" id="PF10431">
    <property type="entry name" value="ClpB_D2-small"/>
    <property type="match status" value="1"/>
</dbReference>
<dbReference type="InterPro" id="IPR003593">
    <property type="entry name" value="AAA+_ATPase"/>
</dbReference>
<evidence type="ECO:0000256" key="6">
    <source>
        <dbReference type="HAMAP-Rule" id="MF_00175"/>
    </source>
</evidence>
<dbReference type="Pfam" id="PF06689">
    <property type="entry name" value="zf-C4_ClpX"/>
    <property type="match status" value="1"/>
</dbReference>
<organism evidence="9 10">
    <name type="scientific">Mucilaginibacter arboris</name>
    <dbReference type="NCBI Taxonomy" id="2682090"/>
    <lineage>
        <taxon>Bacteria</taxon>
        <taxon>Pseudomonadati</taxon>
        <taxon>Bacteroidota</taxon>
        <taxon>Sphingobacteriia</taxon>
        <taxon>Sphingobacteriales</taxon>
        <taxon>Sphingobacteriaceae</taxon>
        <taxon>Mucilaginibacter</taxon>
    </lineage>
</organism>
<dbReference type="SUPFAM" id="SSF57716">
    <property type="entry name" value="Glucocorticoid receptor-like (DNA-binding domain)"/>
    <property type="match status" value="1"/>
</dbReference>
<gene>
    <name evidence="6 9" type="primary">clpX</name>
    <name evidence="9" type="ORF">GO621_09005</name>
</gene>
<dbReference type="Pfam" id="PF07724">
    <property type="entry name" value="AAA_2"/>
    <property type="match status" value="1"/>
</dbReference>
<dbReference type="InterPro" id="IPR004487">
    <property type="entry name" value="Clp_protease_ATP-bd_su_ClpX"/>
</dbReference>
<dbReference type="CDD" id="cd19497">
    <property type="entry name" value="RecA-like_ClpX"/>
    <property type="match status" value="1"/>
</dbReference>
<dbReference type="GO" id="GO:0008270">
    <property type="term" value="F:zinc ion binding"/>
    <property type="evidence" value="ECO:0007669"/>
    <property type="project" value="UniProtKB-UniRule"/>
</dbReference>
<keyword evidence="3 6" id="KW-0862">Zinc</keyword>
<dbReference type="EMBL" id="WPIK01000007">
    <property type="protein sequence ID" value="MVN21674.1"/>
    <property type="molecule type" value="Genomic_DNA"/>
</dbReference>
<dbReference type="GO" id="GO:0046983">
    <property type="term" value="F:protein dimerization activity"/>
    <property type="evidence" value="ECO:0007669"/>
    <property type="project" value="UniProtKB-UniRule"/>
</dbReference>
<dbReference type="Proteomes" id="UP000462014">
    <property type="component" value="Unassembled WGS sequence"/>
</dbReference>
<dbReference type="PROSITE" id="PS00675">
    <property type="entry name" value="SIGMA54_INTERACT_1"/>
    <property type="match status" value="1"/>
</dbReference>
<feature type="binding site" evidence="6 7">
    <location>
        <position position="32"/>
    </location>
    <ligand>
        <name>Zn(2+)</name>
        <dbReference type="ChEBI" id="CHEBI:29105"/>
    </ligand>
</feature>
<dbReference type="GO" id="GO:0016887">
    <property type="term" value="F:ATP hydrolysis activity"/>
    <property type="evidence" value="ECO:0007669"/>
    <property type="project" value="InterPro"/>
</dbReference>
<accession>A0A7K1SWJ6</accession>
<dbReference type="NCBIfam" id="NF003745">
    <property type="entry name" value="PRK05342.1"/>
    <property type="match status" value="1"/>
</dbReference>
<dbReference type="GO" id="GO:0009376">
    <property type="term" value="C:HslUV protease complex"/>
    <property type="evidence" value="ECO:0007669"/>
    <property type="project" value="TreeGrafter"/>
</dbReference>
<reference evidence="9 10" key="1">
    <citation type="submission" date="2019-12" db="EMBL/GenBank/DDBJ databases">
        <title>Mucilaginibacter sp. HMF7410 genome sequencing and assembly.</title>
        <authorList>
            <person name="Kang H."/>
            <person name="Cha I."/>
            <person name="Kim H."/>
            <person name="Joh K."/>
        </authorList>
    </citation>
    <scope>NUCLEOTIDE SEQUENCE [LARGE SCALE GENOMIC DNA]</scope>
    <source>
        <strain evidence="9 10">HMF7410</strain>
    </source>
</reference>
<name>A0A7K1SWJ6_9SPHI</name>
<keyword evidence="5 6" id="KW-0143">Chaperone</keyword>
<dbReference type="GO" id="GO:0005524">
    <property type="term" value="F:ATP binding"/>
    <property type="evidence" value="ECO:0007669"/>
    <property type="project" value="UniProtKB-UniRule"/>
</dbReference>
<feature type="binding site" evidence="6 7">
    <location>
        <position position="35"/>
    </location>
    <ligand>
        <name>Zn(2+)</name>
        <dbReference type="ChEBI" id="CHEBI:29105"/>
    </ligand>
</feature>
<dbReference type="InterPro" id="IPR025662">
    <property type="entry name" value="Sigma_54_int_dom_ATP-bd_1"/>
</dbReference>
<evidence type="ECO:0000313" key="9">
    <source>
        <dbReference type="EMBL" id="MVN21674.1"/>
    </source>
</evidence>
<evidence type="ECO:0000256" key="5">
    <source>
        <dbReference type="ARBA" id="ARBA00023186"/>
    </source>
</evidence>